<dbReference type="AlphaFoldDB" id="A0A1F6A4K4"/>
<dbReference type="Proteomes" id="UP000177871">
    <property type="component" value="Unassembled WGS sequence"/>
</dbReference>
<evidence type="ECO:0000313" key="1">
    <source>
        <dbReference type="EMBL" id="OGG19660.1"/>
    </source>
</evidence>
<name>A0A1F6A4K4_9BACT</name>
<gene>
    <name evidence="1" type="ORF">A2721_00910</name>
</gene>
<protein>
    <submittedName>
        <fullName evidence="1">Uncharacterized protein</fullName>
    </submittedName>
</protein>
<sequence>MFDLKHLALRLEKEGFDTSMTDAVLAASEERSGSSVEITIDSAGGCLVKRTQQISSTPSRASLLRQDILVISKNSKLLQFRVRLTSVKDLEELLKFIESLPNVTKPYS</sequence>
<comment type="caution">
    <text evidence="1">The sequence shown here is derived from an EMBL/GenBank/DDBJ whole genome shotgun (WGS) entry which is preliminary data.</text>
</comment>
<organism evidence="1 2">
    <name type="scientific">Candidatus Gottesmanbacteria bacterium RIFCSPHIGHO2_01_FULL_47_48</name>
    <dbReference type="NCBI Taxonomy" id="1798381"/>
    <lineage>
        <taxon>Bacteria</taxon>
        <taxon>Candidatus Gottesmaniibacteriota</taxon>
    </lineage>
</organism>
<reference evidence="1 2" key="1">
    <citation type="journal article" date="2016" name="Nat. Commun.">
        <title>Thousands of microbial genomes shed light on interconnected biogeochemical processes in an aquifer system.</title>
        <authorList>
            <person name="Anantharaman K."/>
            <person name="Brown C.T."/>
            <person name="Hug L.A."/>
            <person name="Sharon I."/>
            <person name="Castelle C.J."/>
            <person name="Probst A.J."/>
            <person name="Thomas B.C."/>
            <person name="Singh A."/>
            <person name="Wilkins M.J."/>
            <person name="Karaoz U."/>
            <person name="Brodie E.L."/>
            <person name="Williams K.H."/>
            <person name="Hubbard S.S."/>
            <person name="Banfield J.F."/>
        </authorList>
    </citation>
    <scope>NUCLEOTIDE SEQUENCE [LARGE SCALE GENOMIC DNA]</scope>
</reference>
<evidence type="ECO:0000313" key="2">
    <source>
        <dbReference type="Proteomes" id="UP000177871"/>
    </source>
</evidence>
<proteinExistence type="predicted"/>
<dbReference type="STRING" id="1798381.A2721_00910"/>
<dbReference type="EMBL" id="MFJK01000005">
    <property type="protein sequence ID" value="OGG19660.1"/>
    <property type="molecule type" value="Genomic_DNA"/>
</dbReference>
<accession>A0A1F6A4K4</accession>